<evidence type="ECO:0000256" key="3">
    <source>
        <dbReference type="ARBA" id="ARBA00022525"/>
    </source>
</evidence>
<dbReference type="Pfam" id="PF20147">
    <property type="entry name" value="Crinkler"/>
    <property type="match status" value="2"/>
</dbReference>
<dbReference type="InterPro" id="IPR011009">
    <property type="entry name" value="Kinase-like_dom_sf"/>
</dbReference>
<keyword evidence="6" id="KW-1185">Reference proteome</keyword>
<dbReference type="Gene3D" id="1.10.510.10">
    <property type="entry name" value="Transferase(Phosphotransferase) domain 1"/>
    <property type="match status" value="1"/>
</dbReference>
<evidence type="ECO:0000259" key="4">
    <source>
        <dbReference type="Pfam" id="PF20147"/>
    </source>
</evidence>
<evidence type="ECO:0000313" key="6">
    <source>
        <dbReference type="Proteomes" id="UP000053989"/>
    </source>
</evidence>
<name>A0A0C3AD12_9AGAM</name>
<dbReference type="InParanoid" id="A0A0C3AD12"/>
<accession>A0A0C3AD12</accession>
<dbReference type="AlphaFoldDB" id="A0A0C3AD12"/>
<dbReference type="SUPFAM" id="SSF56112">
    <property type="entry name" value="Protein kinase-like (PK-like)"/>
    <property type="match status" value="1"/>
</dbReference>
<feature type="domain" description="Crinkler effector protein N-terminal" evidence="4">
    <location>
        <begin position="122"/>
        <end position="218"/>
    </location>
</feature>
<dbReference type="Pfam" id="PF06293">
    <property type="entry name" value="Kdo"/>
    <property type="match status" value="1"/>
</dbReference>
<dbReference type="InterPro" id="IPR045379">
    <property type="entry name" value="Crinkler_N"/>
</dbReference>
<dbReference type="HOGENOM" id="CLU_013871_2_3_1"/>
<sequence length="683" mass="77707">MSNTLCLNCTVVGATHHIFQVKIASTNTASALLKAIKDEKSSKVCDIDDGDLALYDVSLPINVQVEPDILKDILGSKHPLQPTIQLSAIFAAPLYYQQLHIIVVVLSKLQVTLPELITLNFLVCLRDNPRRWSFPITIDRNKRVFDLKVVIKKKRSPEFDHLPVTALDLYLPSLPRDDKFQQWVDGPDLDGQRPLDPLQTLAENFPRVPEKSHLHVIVHPAPPCQVMPLIEERASYLAKNRAGDSSIGASLAKFSDTQKNDVYLCHRPFEAYDPLPVTLREPIFSEFVDDCRACEPTGEDSRFVHELSRQMARSYFSVEKRMETFRRLFSSYTATASSTQFVTDGDLVAGKFLVAIAVGTKETGTDNNDPFAQGLIRYHQFIKQLNNSRGIVTQLRSVIPCFHIVVFGACVGIAGSVFTTKIQYDALVPIIPLFCHPTDDMQEMAARTFGALKIALEKLTDMYSKPILFLVTPTWSPLCPYRRHYTDSNNDTETFTYNMNQDFRRNLVFFGKTDRGVPICIKFVKRYSPEAHRFCARKGHAPELIAYEKLPGAWYMVVMGALAIYPYSRRIGSYKHFTPHFYPSLELKQLEEAVTALIGDLHNEGYVHGDLRDVNLLVRHDAQDKIKDFMLIDFDWAGEVHKTRYPRLVDRELVRRPSGAQDGMEILKDHDLEMLHFLFHPYG</sequence>
<reference evidence="5 6" key="1">
    <citation type="submission" date="2014-04" db="EMBL/GenBank/DDBJ databases">
        <authorList>
            <consortium name="DOE Joint Genome Institute"/>
            <person name="Kuo A."/>
            <person name="Kohler A."/>
            <person name="Nagy L.G."/>
            <person name="Floudas D."/>
            <person name="Copeland A."/>
            <person name="Barry K.W."/>
            <person name="Cichocki N."/>
            <person name="Veneault-Fourrey C."/>
            <person name="LaButti K."/>
            <person name="Lindquist E.A."/>
            <person name="Lipzen A."/>
            <person name="Lundell T."/>
            <person name="Morin E."/>
            <person name="Murat C."/>
            <person name="Sun H."/>
            <person name="Tunlid A."/>
            <person name="Henrissat B."/>
            <person name="Grigoriev I.V."/>
            <person name="Hibbett D.S."/>
            <person name="Martin F."/>
            <person name="Nordberg H.P."/>
            <person name="Cantor M.N."/>
            <person name="Hua S.X."/>
        </authorList>
    </citation>
    <scope>NUCLEOTIDE SEQUENCE [LARGE SCALE GENOMIC DNA]</scope>
    <source>
        <strain evidence="5 6">Foug A</strain>
    </source>
</reference>
<evidence type="ECO:0000313" key="5">
    <source>
        <dbReference type="EMBL" id="KIM62827.1"/>
    </source>
</evidence>
<feature type="domain" description="Crinkler effector protein N-terminal" evidence="4">
    <location>
        <begin position="7"/>
        <end position="104"/>
    </location>
</feature>
<keyword evidence="3" id="KW-0964">Secreted</keyword>
<dbReference type="Proteomes" id="UP000053989">
    <property type="component" value="Unassembled WGS sequence"/>
</dbReference>
<evidence type="ECO:0000256" key="2">
    <source>
        <dbReference type="ARBA" id="ARBA00004613"/>
    </source>
</evidence>
<proteinExistence type="predicted"/>
<comment type="subcellular location">
    <subcellularLocation>
        <location evidence="1">Host cell</location>
    </subcellularLocation>
    <subcellularLocation>
        <location evidence="2">Secreted</location>
    </subcellularLocation>
</comment>
<dbReference type="EMBL" id="KN822039">
    <property type="protein sequence ID" value="KIM62827.1"/>
    <property type="molecule type" value="Genomic_DNA"/>
</dbReference>
<reference evidence="6" key="2">
    <citation type="submission" date="2015-01" db="EMBL/GenBank/DDBJ databases">
        <title>Evolutionary Origins and Diversification of the Mycorrhizal Mutualists.</title>
        <authorList>
            <consortium name="DOE Joint Genome Institute"/>
            <consortium name="Mycorrhizal Genomics Consortium"/>
            <person name="Kohler A."/>
            <person name="Kuo A."/>
            <person name="Nagy L.G."/>
            <person name="Floudas D."/>
            <person name="Copeland A."/>
            <person name="Barry K.W."/>
            <person name="Cichocki N."/>
            <person name="Veneault-Fourrey C."/>
            <person name="LaButti K."/>
            <person name="Lindquist E.A."/>
            <person name="Lipzen A."/>
            <person name="Lundell T."/>
            <person name="Morin E."/>
            <person name="Murat C."/>
            <person name="Riley R."/>
            <person name="Ohm R."/>
            <person name="Sun H."/>
            <person name="Tunlid A."/>
            <person name="Henrissat B."/>
            <person name="Grigoriev I.V."/>
            <person name="Hibbett D.S."/>
            <person name="Martin F."/>
        </authorList>
    </citation>
    <scope>NUCLEOTIDE SEQUENCE [LARGE SCALE GENOMIC DNA]</scope>
    <source>
        <strain evidence="6">Foug A</strain>
    </source>
</reference>
<protein>
    <recommendedName>
        <fullName evidence="4">Crinkler effector protein N-terminal domain-containing protein</fullName>
    </recommendedName>
</protein>
<gene>
    <name evidence="5" type="ORF">SCLCIDRAFT_777042</name>
</gene>
<dbReference type="GO" id="GO:0005576">
    <property type="term" value="C:extracellular region"/>
    <property type="evidence" value="ECO:0007669"/>
    <property type="project" value="UniProtKB-SubCell"/>
</dbReference>
<dbReference type="OrthoDB" id="4062651at2759"/>
<evidence type="ECO:0000256" key="1">
    <source>
        <dbReference type="ARBA" id="ARBA00004340"/>
    </source>
</evidence>
<organism evidence="5 6">
    <name type="scientific">Scleroderma citrinum Foug A</name>
    <dbReference type="NCBI Taxonomy" id="1036808"/>
    <lineage>
        <taxon>Eukaryota</taxon>
        <taxon>Fungi</taxon>
        <taxon>Dikarya</taxon>
        <taxon>Basidiomycota</taxon>
        <taxon>Agaricomycotina</taxon>
        <taxon>Agaricomycetes</taxon>
        <taxon>Agaricomycetidae</taxon>
        <taxon>Boletales</taxon>
        <taxon>Sclerodermatineae</taxon>
        <taxon>Sclerodermataceae</taxon>
        <taxon>Scleroderma</taxon>
    </lineage>
</organism>
<dbReference type="GO" id="GO:0043657">
    <property type="term" value="C:host cell"/>
    <property type="evidence" value="ECO:0007669"/>
    <property type="project" value="UniProtKB-SubCell"/>
</dbReference>